<accession>A0A1U7CJW7</accession>
<dbReference type="InterPro" id="IPR018040">
    <property type="entry name" value="Pectinesterase_Tyr_AS"/>
</dbReference>
<dbReference type="AlphaFoldDB" id="A0A1U7CJW7"/>
<dbReference type="PROSITE" id="PS00800">
    <property type="entry name" value="PECTINESTERASE_1"/>
    <property type="match status" value="1"/>
</dbReference>
<dbReference type="InterPro" id="IPR011050">
    <property type="entry name" value="Pectin_lyase_fold/virulence"/>
</dbReference>
<evidence type="ECO:0000313" key="2">
    <source>
        <dbReference type="Proteomes" id="UP000186309"/>
    </source>
</evidence>
<reference evidence="2" key="1">
    <citation type="submission" date="2016-12" db="EMBL/GenBank/DDBJ databases">
        <title>Comparative genomics of four Isosphaeraceae planctomycetes: a common pool of plasmids and glycoside hydrolase genes.</title>
        <authorList>
            <person name="Ivanova A."/>
        </authorList>
    </citation>
    <scope>NUCLEOTIDE SEQUENCE [LARGE SCALE GENOMIC DNA]</scope>
    <source>
        <strain evidence="2">PX4</strain>
    </source>
</reference>
<protein>
    <recommendedName>
        <fullName evidence="3">Right handed beta helix domain-containing protein</fullName>
    </recommendedName>
</protein>
<proteinExistence type="predicted"/>
<keyword evidence="2" id="KW-1185">Reference proteome</keyword>
<sequence length="503" mass="51036">MAKYYVSANRGSDSTGVGTAANPWKTIGKAIGPTPAITLSGTGDVLYIEPGIYREVVTLGLAPTSAGPLSIIGDGDGAGYLAGGYGTPATGTVDWRGWTNDTTPITTSACLVISGKSFVTLQGVKMLGSHGSSGGASCLDLNGAWSDLTLLDCIFLGSILKPYIIYAVGTPGAAMNLTVKRCDFLTGQGYCIDVRAGLYSAEYNVNVLVQNCRFLGGTGGVRVANASGTGSYFATGVTVQSCSFFLTNTPISVTAPAGVNLAAPCVISGCYIHQAVTGLSGGNTTHIAEDYNIIYATTPRTLVNVGPNSITNAAPAFDLNDGRLSGVPLRPFGEPSAVGAIGGFGSSGTVPAIDLWNRARPEGFGAIKAAAGALERHDTGAKDVTHQDAGSPACLALVGPSSQERPILVNPQSTTLSIKVRWDGNHGDAAKPQAILLSNPEIGVAAQTITAASTGGVGATPNGYETLTFAPITPTAAGVVMLRMASRAAAGNGAAYFDTITLS</sequence>
<evidence type="ECO:0000313" key="1">
    <source>
        <dbReference type="EMBL" id="APW59225.1"/>
    </source>
</evidence>
<dbReference type="InterPro" id="IPR006626">
    <property type="entry name" value="PbH1"/>
</dbReference>
<dbReference type="InterPro" id="IPR012334">
    <property type="entry name" value="Pectin_lyas_fold"/>
</dbReference>
<dbReference type="Gene3D" id="2.160.20.10">
    <property type="entry name" value="Single-stranded right-handed beta-helix, Pectin lyase-like"/>
    <property type="match status" value="1"/>
</dbReference>
<dbReference type="Proteomes" id="UP000186309">
    <property type="component" value="Chromosome"/>
</dbReference>
<dbReference type="SMART" id="SM00710">
    <property type="entry name" value="PbH1"/>
    <property type="match status" value="3"/>
</dbReference>
<dbReference type="OrthoDB" id="9795486at2"/>
<dbReference type="KEGG" id="pbor:BSF38_00640"/>
<dbReference type="RefSeq" id="WP_076343432.1">
    <property type="nucleotide sequence ID" value="NZ_CP019082.1"/>
</dbReference>
<dbReference type="SUPFAM" id="SSF51126">
    <property type="entry name" value="Pectin lyase-like"/>
    <property type="match status" value="1"/>
</dbReference>
<gene>
    <name evidence="1" type="ORF">BSF38_00640</name>
</gene>
<organism evidence="1 2">
    <name type="scientific">Paludisphaera borealis</name>
    <dbReference type="NCBI Taxonomy" id="1387353"/>
    <lineage>
        <taxon>Bacteria</taxon>
        <taxon>Pseudomonadati</taxon>
        <taxon>Planctomycetota</taxon>
        <taxon>Planctomycetia</taxon>
        <taxon>Isosphaerales</taxon>
        <taxon>Isosphaeraceae</taxon>
        <taxon>Paludisphaera</taxon>
    </lineage>
</organism>
<dbReference type="STRING" id="1387353.BSF38_00640"/>
<name>A0A1U7CJW7_9BACT</name>
<dbReference type="EMBL" id="CP019082">
    <property type="protein sequence ID" value="APW59225.1"/>
    <property type="molecule type" value="Genomic_DNA"/>
</dbReference>
<evidence type="ECO:0008006" key="3">
    <source>
        <dbReference type="Google" id="ProtNLM"/>
    </source>
</evidence>